<sequence>MNLWQRLEERGREELKLGQSWHLYAVDLDKSGYGWAEVKFARKDSQGIFSTTDSTFGNIKYFDLR</sequence>
<proteinExistence type="predicted"/>
<dbReference type="RefSeq" id="WP_150456546.1">
    <property type="nucleotide sequence ID" value="NZ_VYKK01000004.1"/>
</dbReference>
<evidence type="ECO:0000313" key="2">
    <source>
        <dbReference type="Proteomes" id="UP000367750"/>
    </source>
</evidence>
<evidence type="ECO:0000313" key="1">
    <source>
        <dbReference type="EMBL" id="KAA9007256.1"/>
    </source>
</evidence>
<dbReference type="OrthoDB" id="9910169at2"/>
<reference evidence="1 2" key="1">
    <citation type="submission" date="2019-09" db="EMBL/GenBank/DDBJ databases">
        <title>Bacillus ochoae sp. nov., Paenibacillus whitsoniae sp. nov., Paenibacillus spiritus sp. nov. Isolated from the Mars Exploration Rover during spacecraft assembly.</title>
        <authorList>
            <person name="Seuylemezian A."/>
            <person name="Vaishampayan P."/>
        </authorList>
    </citation>
    <scope>NUCLEOTIDE SEQUENCE [LARGE SCALE GENOMIC DNA]</scope>
    <source>
        <strain evidence="1 2">MER_111</strain>
    </source>
</reference>
<comment type="caution">
    <text evidence="1">The sequence shown here is derived from an EMBL/GenBank/DDBJ whole genome shotgun (WGS) entry which is preliminary data.</text>
</comment>
<dbReference type="AlphaFoldDB" id="A0A5J5GGB9"/>
<dbReference type="Proteomes" id="UP000367750">
    <property type="component" value="Unassembled WGS sequence"/>
</dbReference>
<accession>A0A5J5GGB9</accession>
<organism evidence="1 2">
    <name type="scientific">Paenibacillus spiritus</name>
    <dbReference type="NCBI Taxonomy" id="2496557"/>
    <lineage>
        <taxon>Bacteria</taxon>
        <taxon>Bacillati</taxon>
        <taxon>Bacillota</taxon>
        <taxon>Bacilli</taxon>
        <taxon>Bacillales</taxon>
        <taxon>Paenibacillaceae</taxon>
        <taxon>Paenibacillus</taxon>
    </lineage>
</organism>
<gene>
    <name evidence="1" type="ORF">F4V43_01860</name>
</gene>
<name>A0A5J5GGB9_9BACL</name>
<dbReference type="EMBL" id="VYKK01000004">
    <property type="protein sequence ID" value="KAA9007256.1"/>
    <property type="molecule type" value="Genomic_DNA"/>
</dbReference>
<keyword evidence="2" id="KW-1185">Reference proteome</keyword>
<protein>
    <submittedName>
        <fullName evidence="1">Uncharacterized protein</fullName>
    </submittedName>
</protein>